<organism evidence="1 2">
    <name type="scientific">Halobellus clavatus</name>
    <dbReference type="NCBI Taxonomy" id="660517"/>
    <lineage>
        <taxon>Archaea</taxon>
        <taxon>Methanobacteriati</taxon>
        <taxon>Methanobacteriota</taxon>
        <taxon>Stenosarchaea group</taxon>
        <taxon>Halobacteria</taxon>
        <taxon>Halobacteriales</taxon>
        <taxon>Haloferacaceae</taxon>
        <taxon>Halobellus</taxon>
    </lineage>
</organism>
<dbReference type="EMBL" id="FNPB01000006">
    <property type="protein sequence ID" value="SDY09586.1"/>
    <property type="molecule type" value="Genomic_DNA"/>
</dbReference>
<reference evidence="2" key="1">
    <citation type="submission" date="2016-10" db="EMBL/GenBank/DDBJ databases">
        <authorList>
            <person name="Varghese N."/>
            <person name="Submissions S."/>
        </authorList>
    </citation>
    <scope>NUCLEOTIDE SEQUENCE [LARGE SCALE GENOMIC DNA]</scope>
    <source>
        <strain evidence="2">CGMCC 1.10118</strain>
    </source>
</reference>
<evidence type="ECO:0000313" key="1">
    <source>
        <dbReference type="EMBL" id="SDY09586.1"/>
    </source>
</evidence>
<accession>A0A1H3H235</accession>
<proteinExistence type="predicted"/>
<sequence length="42" mass="4376">MSEFETYECTACGESFAALPDANAATNGYCSPACEVEGKGLH</sequence>
<protein>
    <submittedName>
        <fullName evidence="1">Uncharacterized protein</fullName>
    </submittedName>
</protein>
<dbReference type="Proteomes" id="UP000199170">
    <property type="component" value="Unassembled WGS sequence"/>
</dbReference>
<name>A0A1H3H235_9EURY</name>
<gene>
    <name evidence="1" type="ORF">SAMN04487946_106119</name>
</gene>
<dbReference type="AlphaFoldDB" id="A0A1H3H235"/>
<keyword evidence="2" id="KW-1185">Reference proteome</keyword>
<dbReference type="RefSeq" id="WP_281241842.1">
    <property type="nucleotide sequence ID" value="NZ_FNPB01000006.1"/>
</dbReference>
<evidence type="ECO:0000313" key="2">
    <source>
        <dbReference type="Proteomes" id="UP000199170"/>
    </source>
</evidence>